<dbReference type="AlphaFoldDB" id="A0ABD2K2E8"/>
<sequence>MFTSSHSFDNISRFISDFVPSPNSPSLRSAFSKSESAIETPTTTSDERHSSPCSSISKSSTRSPLAYDRIEHWQSANETPIWQRERKLMKTLRFTINKTEEENEEKGRSNGTQHAPSSSHCLSNQSTKEQQQGENGEGLGGRIVLVFRKYKIGDPESTV</sequence>
<accession>A0ABD2K2E8</accession>
<evidence type="ECO:0000256" key="1">
    <source>
        <dbReference type="SAM" id="MobiDB-lite"/>
    </source>
</evidence>
<protein>
    <submittedName>
        <fullName evidence="2">Uncharacterized protein</fullName>
    </submittedName>
</protein>
<reference evidence="2 3" key="1">
    <citation type="submission" date="2024-10" db="EMBL/GenBank/DDBJ databases">
        <authorList>
            <person name="Kim D."/>
        </authorList>
    </citation>
    <scope>NUCLEOTIDE SEQUENCE [LARGE SCALE GENOMIC DNA]</scope>
    <source>
        <strain evidence="2">Taebaek</strain>
    </source>
</reference>
<proteinExistence type="predicted"/>
<dbReference type="EMBL" id="JBICCN010000056">
    <property type="protein sequence ID" value="KAL3096964.1"/>
    <property type="molecule type" value="Genomic_DNA"/>
</dbReference>
<feature type="compositionally biased region" description="Polar residues" evidence="1">
    <location>
        <begin position="24"/>
        <end position="44"/>
    </location>
</feature>
<organism evidence="2 3">
    <name type="scientific">Heterodera schachtii</name>
    <name type="common">Sugarbeet cyst nematode worm</name>
    <name type="synonym">Tylenchus schachtii</name>
    <dbReference type="NCBI Taxonomy" id="97005"/>
    <lineage>
        <taxon>Eukaryota</taxon>
        <taxon>Metazoa</taxon>
        <taxon>Ecdysozoa</taxon>
        <taxon>Nematoda</taxon>
        <taxon>Chromadorea</taxon>
        <taxon>Rhabditida</taxon>
        <taxon>Tylenchina</taxon>
        <taxon>Tylenchomorpha</taxon>
        <taxon>Tylenchoidea</taxon>
        <taxon>Heteroderidae</taxon>
        <taxon>Heteroderinae</taxon>
        <taxon>Heterodera</taxon>
    </lineage>
</organism>
<name>A0ABD2K2E8_HETSC</name>
<feature type="compositionally biased region" description="Low complexity" evidence="1">
    <location>
        <begin position="51"/>
        <end position="63"/>
    </location>
</feature>
<feature type="region of interest" description="Disordered" evidence="1">
    <location>
        <begin position="15"/>
        <end position="65"/>
    </location>
</feature>
<evidence type="ECO:0000313" key="2">
    <source>
        <dbReference type="EMBL" id="KAL3096964.1"/>
    </source>
</evidence>
<keyword evidence="3" id="KW-1185">Reference proteome</keyword>
<gene>
    <name evidence="2" type="ORF">niasHS_002680</name>
</gene>
<evidence type="ECO:0000313" key="3">
    <source>
        <dbReference type="Proteomes" id="UP001620645"/>
    </source>
</evidence>
<feature type="region of interest" description="Disordered" evidence="1">
    <location>
        <begin position="97"/>
        <end position="140"/>
    </location>
</feature>
<dbReference type="Proteomes" id="UP001620645">
    <property type="component" value="Unassembled WGS sequence"/>
</dbReference>
<feature type="compositionally biased region" description="Polar residues" evidence="1">
    <location>
        <begin position="109"/>
        <end position="128"/>
    </location>
</feature>
<comment type="caution">
    <text evidence="2">The sequence shown here is derived from an EMBL/GenBank/DDBJ whole genome shotgun (WGS) entry which is preliminary data.</text>
</comment>